<protein>
    <submittedName>
        <fullName evidence="4">GNAT family N-acetyltransferase</fullName>
    </submittedName>
</protein>
<dbReference type="EMBL" id="JAGSPN010000006">
    <property type="protein sequence ID" value="MBR7782509.1"/>
    <property type="molecule type" value="Genomic_DNA"/>
</dbReference>
<organism evidence="4 5">
    <name type="scientific">Undibacterium luofuense</name>
    <dbReference type="NCBI Taxonomy" id="2828733"/>
    <lineage>
        <taxon>Bacteria</taxon>
        <taxon>Pseudomonadati</taxon>
        <taxon>Pseudomonadota</taxon>
        <taxon>Betaproteobacteria</taxon>
        <taxon>Burkholderiales</taxon>
        <taxon>Oxalobacteraceae</taxon>
        <taxon>Undibacterium</taxon>
    </lineage>
</organism>
<accession>A0A941DMS8</accession>
<proteinExistence type="predicted"/>
<dbReference type="InterPro" id="IPR000182">
    <property type="entry name" value="GNAT_dom"/>
</dbReference>
<dbReference type="Gene3D" id="3.40.630.30">
    <property type="match status" value="1"/>
</dbReference>
<dbReference type="AlphaFoldDB" id="A0A941DMS8"/>
<keyword evidence="1" id="KW-0808">Transferase</keyword>
<evidence type="ECO:0000256" key="1">
    <source>
        <dbReference type="ARBA" id="ARBA00022679"/>
    </source>
</evidence>
<sequence>MNITILKAELSNAQHASDLVILLDSYASDPMGGGEALTEYCRNHLIQELQKRPAAHAFLLYADGKAAAFSIAIEGFSTFACKALLNIHDFAVHPDFRGHGLGKQLMQYISRFAQEQDYCKITLEVLEGNHPARTLYAAEGFAPYALDPAMGGALMLQKKF</sequence>
<keyword evidence="2" id="KW-0012">Acyltransferase</keyword>
<dbReference type="Proteomes" id="UP000680067">
    <property type="component" value="Unassembled WGS sequence"/>
</dbReference>
<comment type="caution">
    <text evidence="4">The sequence shown here is derived from an EMBL/GenBank/DDBJ whole genome shotgun (WGS) entry which is preliminary data.</text>
</comment>
<reference evidence="4" key="1">
    <citation type="submission" date="2021-04" db="EMBL/GenBank/DDBJ databases">
        <title>novel species isolated from subtropical streams in China.</title>
        <authorList>
            <person name="Lu H."/>
        </authorList>
    </citation>
    <scope>NUCLEOTIDE SEQUENCE</scope>
    <source>
        <strain evidence="4">LFS511W</strain>
    </source>
</reference>
<gene>
    <name evidence="4" type="ORF">KDM89_10160</name>
</gene>
<feature type="domain" description="N-acetyltransferase" evidence="3">
    <location>
        <begin position="8"/>
        <end position="160"/>
    </location>
</feature>
<name>A0A941DMS8_9BURK</name>
<dbReference type="Pfam" id="PF00583">
    <property type="entry name" value="Acetyltransf_1"/>
    <property type="match status" value="1"/>
</dbReference>
<dbReference type="SUPFAM" id="SSF55729">
    <property type="entry name" value="Acyl-CoA N-acyltransferases (Nat)"/>
    <property type="match status" value="1"/>
</dbReference>
<evidence type="ECO:0000259" key="3">
    <source>
        <dbReference type="PROSITE" id="PS51186"/>
    </source>
</evidence>
<evidence type="ECO:0000313" key="5">
    <source>
        <dbReference type="Proteomes" id="UP000680067"/>
    </source>
</evidence>
<keyword evidence="5" id="KW-1185">Reference proteome</keyword>
<evidence type="ECO:0000313" key="4">
    <source>
        <dbReference type="EMBL" id="MBR7782509.1"/>
    </source>
</evidence>
<dbReference type="CDD" id="cd04301">
    <property type="entry name" value="NAT_SF"/>
    <property type="match status" value="1"/>
</dbReference>
<dbReference type="InterPro" id="IPR016181">
    <property type="entry name" value="Acyl_CoA_acyltransferase"/>
</dbReference>
<dbReference type="PROSITE" id="PS51186">
    <property type="entry name" value="GNAT"/>
    <property type="match status" value="1"/>
</dbReference>
<dbReference type="GO" id="GO:0016747">
    <property type="term" value="F:acyltransferase activity, transferring groups other than amino-acyl groups"/>
    <property type="evidence" value="ECO:0007669"/>
    <property type="project" value="InterPro"/>
</dbReference>
<dbReference type="PANTHER" id="PTHR43420">
    <property type="entry name" value="ACETYLTRANSFERASE"/>
    <property type="match status" value="1"/>
</dbReference>
<dbReference type="InterPro" id="IPR050680">
    <property type="entry name" value="YpeA/RimI_acetyltransf"/>
</dbReference>
<evidence type="ECO:0000256" key="2">
    <source>
        <dbReference type="ARBA" id="ARBA00023315"/>
    </source>
</evidence>
<dbReference type="RefSeq" id="WP_212687817.1">
    <property type="nucleotide sequence ID" value="NZ_JAGSPN010000006.1"/>
</dbReference>